<sequence length="202" mass="20688">MTQPPQPGQPPYPGAGSQQYSPLPPAYGGQSPYSGQFATQPPMPQPSAPQTAYFGAAAVAAATLASVIGLVATIGFIVAVIRMIDHPSSSRLLSNGIAGAADLAIAALTVAGAIGLFKRSPAGRICVLVGSSLAILDIVVFMLVGLGSSFVRRSAPPTLQMTFPSGFLWLIVPVAALVLAAHRATGAWLLPKTPPPPYHPGW</sequence>
<name>A0A2N3WTF5_9PSEU</name>
<keyword evidence="4" id="KW-1185">Reference proteome</keyword>
<dbReference type="OrthoDB" id="3630500at2"/>
<feature type="region of interest" description="Disordered" evidence="1">
    <location>
        <begin position="1"/>
        <end position="44"/>
    </location>
</feature>
<accession>A0A2N3WTF5</accession>
<feature type="compositionally biased region" description="Pro residues" evidence="1">
    <location>
        <begin position="1"/>
        <end position="13"/>
    </location>
</feature>
<proteinExistence type="predicted"/>
<evidence type="ECO:0000313" key="3">
    <source>
        <dbReference type="EMBL" id="PKV97152.1"/>
    </source>
</evidence>
<evidence type="ECO:0000256" key="1">
    <source>
        <dbReference type="SAM" id="MobiDB-lite"/>
    </source>
</evidence>
<keyword evidence="2" id="KW-0812">Transmembrane</keyword>
<dbReference type="Proteomes" id="UP000233750">
    <property type="component" value="Unassembled WGS sequence"/>
</dbReference>
<keyword evidence="2" id="KW-1133">Transmembrane helix</keyword>
<feature type="transmembrane region" description="Helical" evidence="2">
    <location>
        <begin position="52"/>
        <end position="80"/>
    </location>
</feature>
<gene>
    <name evidence="3" type="ORF">ATK30_8123</name>
</gene>
<feature type="transmembrane region" description="Helical" evidence="2">
    <location>
        <begin position="122"/>
        <end position="146"/>
    </location>
</feature>
<feature type="transmembrane region" description="Helical" evidence="2">
    <location>
        <begin position="92"/>
        <end position="116"/>
    </location>
</feature>
<evidence type="ECO:0000256" key="2">
    <source>
        <dbReference type="SAM" id="Phobius"/>
    </source>
</evidence>
<dbReference type="EMBL" id="PJMY01000003">
    <property type="protein sequence ID" value="PKV97152.1"/>
    <property type="molecule type" value="Genomic_DNA"/>
</dbReference>
<comment type="caution">
    <text evidence="3">The sequence shown here is derived from an EMBL/GenBank/DDBJ whole genome shotgun (WGS) entry which is preliminary data.</text>
</comment>
<feature type="transmembrane region" description="Helical" evidence="2">
    <location>
        <begin position="167"/>
        <end position="190"/>
    </location>
</feature>
<organism evidence="3 4">
    <name type="scientific">Amycolatopsis echigonensis</name>
    <dbReference type="NCBI Taxonomy" id="2576905"/>
    <lineage>
        <taxon>Bacteria</taxon>
        <taxon>Bacillati</taxon>
        <taxon>Actinomycetota</taxon>
        <taxon>Actinomycetes</taxon>
        <taxon>Pseudonocardiales</taxon>
        <taxon>Pseudonocardiaceae</taxon>
        <taxon>Amycolatopsis</taxon>
    </lineage>
</organism>
<dbReference type="RefSeq" id="WP_101439912.1">
    <property type="nucleotide sequence ID" value="NZ_PJMY01000003.1"/>
</dbReference>
<keyword evidence="2" id="KW-0472">Membrane</keyword>
<reference evidence="3 4" key="1">
    <citation type="submission" date="2017-12" db="EMBL/GenBank/DDBJ databases">
        <title>Sequencing the genomes of 1000 Actinobacteria strains.</title>
        <authorList>
            <person name="Klenk H.-P."/>
        </authorList>
    </citation>
    <scope>NUCLEOTIDE SEQUENCE [LARGE SCALE GENOMIC DNA]</scope>
    <source>
        <strain evidence="3 4">DSM 45165</strain>
    </source>
</reference>
<evidence type="ECO:0000313" key="4">
    <source>
        <dbReference type="Proteomes" id="UP000233750"/>
    </source>
</evidence>
<protein>
    <submittedName>
        <fullName evidence="3">Uncharacterized protein</fullName>
    </submittedName>
</protein>
<dbReference type="AlphaFoldDB" id="A0A2N3WTF5"/>